<organism evidence="1 2">
    <name type="scientific">Actinophytocola algeriensis</name>
    <dbReference type="NCBI Taxonomy" id="1768010"/>
    <lineage>
        <taxon>Bacteria</taxon>
        <taxon>Bacillati</taxon>
        <taxon>Actinomycetota</taxon>
        <taxon>Actinomycetes</taxon>
        <taxon>Pseudonocardiales</taxon>
        <taxon>Pseudonocardiaceae</taxon>
    </lineage>
</organism>
<accession>A0A7W7Q8B6</accession>
<comment type="caution">
    <text evidence="1">The sequence shown here is derived from an EMBL/GenBank/DDBJ whole genome shotgun (WGS) entry which is preliminary data.</text>
</comment>
<dbReference type="Proteomes" id="UP000520767">
    <property type="component" value="Unassembled WGS sequence"/>
</dbReference>
<dbReference type="AlphaFoldDB" id="A0A7W7Q8B6"/>
<dbReference type="EMBL" id="JACHJQ010000005">
    <property type="protein sequence ID" value="MBB4908916.1"/>
    <property type="molecule type" value="Genomic_DNA"/>
</dbReference>
<evidence type="ECO:0000313" key="2">
    <source>
        <dbReference type="Proteomes" id="UP000520767"/>
    </source>
</evidence>
<keyword evidence="2" id="KW-1185">Reference proteome</keyword>
<reference evidence="1 2" key="1">
    <citation type="submission" date="2020-08" db="EMBL/GenBank/DDBJ databases">
        <title>Genomic Encyclopedia of Type Strains, Phase III (KMG-III): the genomes of soil and plant-associated and newly described type strains.</title>
        <authorList>
            <person name="Whitman W."/>
        </authorList>
    </citation>
    <scope>NUCLEOTIDE SEQUENCE [LARGE SCALE GENOMIC DNA]</scope>
    <source>
        <strain evidence="1 2">CECT 8960</strain>
    </source>
</reference>
<evidence type="ECO:0000313" key="1">
    <source>
        <dbReference type="EMBL" id="MBB4908916.1"/>
    </source>
</evidence>
<protein>
    <submittedName>
        <fullName evidence="1">Uncharacterized protein</fullName>
    </submittedName>
</protein>
<sequence length="55" mass="6268">MSIADHPWFRSYPVHYRNIVQHWELPKSAAACAGISMLTAWRSPSLAVTRTWAQA</sequence>
<proteinExistence type="predicted"/>
<name>A0A7W7Q8B6_9PSEU</name>
<gene>
    <name evidence="1" type="ORF">FHR82_005169</name>
</gene>